<evidence type="ECO:0000259" key="2">
    <source>
        <dbReference type="Pfam" id="PF13372"/>
    </source>
</evidence>
<accession>A0AAU8M0E5</accession>
<dbReference type="Gene3D" id="2.40.160.100">
    <property type="match status" value="1"/>
</dbReference>
<name>A0AAU8M0E5_9BACT</name>
<sequence length="457" mass="51304">MYNSFRAKGKKALPISCCFAAALLAGSNTVLAGEKIDPSKQTEIFLQVRERAEYQDNFNDKSYGAQPQVGDSSDAFLVSRIRLGVKHQFNEQFAAQVSMQDSRALGWALNEEEVWARKEFAGIEHNPQDDPLELGATWLQYEANGFNARIGRQLIGYGNERVVAASNWKNSGSWVWDAVRAGYKNGAHWIDGFYGESMVHDPDVFSINHRHGYVGAGMYGHVQVSDALALEPMLISKYNDNSLEYEEKNFLYCGARVFFELSGFSVDATYVQQGGTVTTLDRGEVDSDAQGINLDMSYRLNPQWSLGTTFSFASGDDKTTDDIERFDASYGAADKYYGRINLIRWSNMMDYGLTANYRPFKGLNIRGEVHQFYADQINDKWLSYKTGLDASDDEYGNEIDLVVKFKMNPTWSFAAGASVFMPGNAIEEAVAHDQENLTDDTAYTGFFQVTYSMRSFL</sequence>
<dbReference type="InterPro" id="IPR053728">
    <property type="entry name" value="Alginate_Permeability_Chnl"/>
</dbReference>
<feature type="signal peptide" evidence="1">
    <location>
        <begin position="1"/>
        <end position="32"/>
    </location>
</feature>
<dbReference type="InterPro" id="IPR025388">
    <property type="entry name" value="Alginate_export_dom"/>
</dbReference>
<feature type="chain" id="PRO_5043537944" evidence="1">
    <location>
        <begin position="33"/>
        <end position="457"/>
    </location>
</feature>
<feature type="domain" description="Alginate export" evidence="2">
    <location>
        <begin position="46"/>
        <end position="437"/>
    </location>
</feature>
<proteinExistence type="predicted"/>
<protein>
    <submittedName>
        <fullName evidence="3">Alginate export family protein</fullName>
    </submittedName>
</protein>
<evidence type="ECO:0000313" key="3">
    <source>
        <dbReference type="EMBL" id="XCN74569.1"/>
    </source>
</evidence>
<keyword evidence="1" id="KW-0732">Signal</keyword>
<organism evidence="3">
    <name type="scientific">Candidatus Electrothrix aestuarii</name>
    <dbReference type="NCBI Taxonomy" id="3062594"/>
    <lineage>
        <taxon>Bacteria</taxon>
        <taxon>Pseudomonadati</taxon>
        <taxon>Thermodesulfobacteriota</taxon>
        <taxon>Desulfobulbia</taxon>
        <taxon>Desulfobulbales</taxon>
        <taxon>Desulfobulbaceae</taxon>
        <taxon>Candidatus Electrothrix</taxon>
    </lineage>
</organism>
<dbReference type="Pfam" id="PF13372">
    <property type="entry name" value="Alginate_exp"/>
    <property type="match status" value="1"/>
</dbReference>
<dbReference type="KEGG" id="eaj:Q3M24_07445"/>
<dbReference type="AlphaFoldDB" id="A0AAU8M0E5"/>
<reference evidence="3" key="2">
    <citation type="submission" date="2024-06" db="EMBL/GenBank/DDBJ databases">
        <authorList>
            <person name="Plum-Jensen L.E."/>
            <person name="Schramm A."/>
            <person name="Marshall I.P.G."/>
        </authorList>
    </citation>
    <scope>NUCLEOTIDE SEQUENCE</scope>
    <source>
        <strain evidence="3">Rat1</strain>
    </source>
</reference>
<dbReference type="EMBL" id="CP159373">
    <property type="protein sequence ID" value="XCN74569.1"/>
    <property type="molecule type" value="Genomic_DNA"/>
</dbReference>
<reference evidence="3" key="1">
    <citation type="journal article" date="2024" name="Syst. Appl. Microbiol.">
        <title>First single-strain enrichments of Electrothrix cable bacteria, description of E. aestuarii sp. nov. and E. rattekaaiensis sp. nov., and proposal of a cable bacteria taxonomy following the rules of the SeqCode.</title>
        <authorList>
            <person name="Plum-Jensen L.E."/>
            <person name="Schramm A."/>
            <person name="Marshall I.P.G."/>
        </authorList>
    </citation>
    <scope>NUCLEOTIDE SEQUENCE</scope>
    <source>
        <strain evidence="3">Rat1</strain>
    </source>
</reference>
<evidence type="ECO:0000256" key="1">
    <source>
        <dbReference type="SAM" id="SignalP"/>
    </source>
</evidence>
<gene>
    <name evidence="3" type="ORF">Q3M24_07445</name>
</gene>
<dbReference type="SUPFAM" id="SSF56935">
    <property type="entry name" value="Porins"/>
    <property type="match status" value="1"/>
</dbReference>